<comment type="caution">
    <text evidence="1">The sequence shown here is derived from an EMBL/GenBank/DDBJ whole genome shotgun (WGS) entry which is preliminary data.</text>
</comment>
<name>A0A7J8XZ62_GOSAI</name>
<organism evidence="1 2">
    <name type="scientific">Gossypium aridum</name>
    <name type="common">American cotton</name>
    <name type="synonym">Erioxylum aridum</name>
    <dbReference type="NCBI Taxonomy" id="34290"/>
    <lineage>
        <taxon>Eukaryota</taxon>
        <taxon>Viridiplantae</taxon>
        <taxon>Streptophyta</taxon>
        <taxon>Embryophyta</taxon>
        <taxon>Tracheophyta</taxon>
        <taxon>Spermatophyta</taxon>
        <taxon>Magnoliopsida</taxon>
        <taxon>eudicotyledons</taxon>
        <taxon>Gunneridae</taxon>
        <taxon>Pentapetalae</taxon>
        <taxon>rosids</taxon>
        <taxon>malvids</taxon>
        <taxon>Malvales</taxon>
        <taxon>Malvaceae</taxon>
        <taxon>Malvoideae</taxon>
        <taxon>Gossypium</taxon>
    </lineage>
</organism>
<sequence length="120" mass="13742">MIDNTHALIEAHRMITSGTDSNHWWETPLDQLNPRELYEQYSHFSELLDLFQISRSKTIAIASSMLVPTGPAEDAPTPSYCHRKPFACGYPFIESIANCFLNGNIPVFDNTRSFIEAHRW</sequence>
<dbReference type="Proteomes" id="UP000593577">
    <property type="component" value="Unassembled WGS sequence"/>
</dbReference>
<proteinExistence type="predicted"/>
<evidence type="ECO:0000313" key="2">
    <source>
        <dbReference type="Proteomes" id="UP000593577"/>
    </source>
</evidence>
<accession>A0A7J8XZ62</accession>
<protein>
    <submittedName>
        <fullName evidence="1">Uncharacterized protein</fullName>
    </submittedName>
</protein>
<dbReference type="AlphaFoldDB" id="A0A7J8XZ62"/>
<keyword evidence="2" id="KW-1185">Reference proteome</keyword>
<reference evidence="1 2" key="1">
    <citation type="journal article" date="2019" name="Genome Biol. Evol.">
        <title>Insights into the evolution of the New World diploid cottons (Gossypium, subgenus Houzingenia) based on genome sequencing.</title>
        <authorList>
            <person name="Grover C.E."/>
            <person name="Arick M.A. 2nd"/>
            <person name="Thrash A."/>
            <person name="Conover J.L."/>
            <person name="Sanders W.S."/>
            <person name="Peterson D.G."/>
            <person name="Frelichowski J.E."/>
            <person name="Scheffler J.A."/>
            <person name="Scheffler B.E."/>
            <person name="Wendel J.F."/>
        </authorList>
    </citation>
    <scope>NUCLEOTIDE SEQUENCE [LARGE SCALE GENOMIC DNA]</scope>
    <source>
        <strain evidence="1">185</strain>
        <tissue evidence="1">Leaf</tissue>
    </source>
</reference>
<dbReference type="EMBL" id="JABFAA010000009">
    <property type="protein sequence ID" value="MBA0692621.1"/>
    <property type="molecule type" value="Genomic_DNA"/>
</dbReference>
<gene>
    <name evidence="1" type="ORF">Goari_010169</name>
</gene>
<evidence type="ECO:0000313" key="1">
    <source>
        <dbReference type="EMBL" id="MBA0692621.1"/>
    </source>
</evidence>